<keyword evidence="7" id="KW-1185">Reference proteome</keyword>
<dbReference type="Gene3D" id="3.30.70.2450">
    <property type="match status" value="1"/>
</dbReference>
<dbReference type="Pfam" id="PF01494">
    <property type="entry name" value="FAD_binding_3"/>
    <property type="match status" value="1"/>
</dbReference>
<sequence length="507" mass="53966">MSAAQVLVVGAGPTGLTLACDLARRGVAVRIIDQAPGPSPGSRAKGITPRTVEVFDDLGVAGEATRASTPVVMRHHGRDGTFVDQRPDSYWRSSPAEPYPQLLLPQWRTEAILRSLLSRLGVTVEYGTRLAAFEQDGHQVVAAVQHPEGGRTITAGYLVGCDGGHSTVRRELGVAFEGTTHPAQALLIGDLEVTGPRADRLHFWADPERGFLQLCPFTGSPVWQVAAMTPGWQARPPAPSREVFQHAAREITGSSGIEFGAARWTSTYRVNVRMADRLRRGRVFLAGDAAHVHPPAGGLGMNTGIQDAYNLGWKLALVLGGLATDALLDTYQAERLPIAAWTLGTSSERLRDMVAEIGKGGGADLGVVNTDDTRQLGLGYRWSPLSHPGTGHRGRLRPGDRAPDAPCRDAGGASVRLFDLYRGPHFTLLGFGHASRPAIEAVSAAWDGPLRTCLIAPGAPLADHDGHAADAYGITGDALVLVRPDGYLALTAEHHQAAAVVDYLRSL</sequence>
<evidence type="ECO:0000256" key="3">
    <source>
        <dbReference type="ARBA" id="ARBA00022630"/>
    </source>
</evidence>
<dbReference type="InterPro" id="IPR050641">
    <property type="entry name" value="RIFMO-like"/>
</dbReference>
<dbReference type="InterPro" id="IPR036249">
    <property type="entry name" value="Thioredoxin-like_sf"/>
</dbReference>
<dbReference type="PRINTS" id="PR00420">
    <property type="entry name" value="RNGMNOXGNASE"/>
</dbReference>
<accession>A0A7W9GDS2</accession>
<gene>
    <name evidence="6" type="ORF">HD596_008691</name>
</gene>
<dbReference type="Proteomes" id="UP000579153">
    <property type="component" value="Unassembled WGS sequence"/>
</dbReference>
<name>A0A7W9GDS2_9ACTN</name>
<dbReference type="InterPro" id="IPR002938">
    <property type="entry name" value="FAD-bd"/>
</dbReference>
<dbReference type="SUPFAM" id="SSF52833">
    <property type="entry name" value="Thioredoxin-like"/>
    <property type="match status" value="1"/>
</dbReference>
<dbReference type="Gene3D" id="3.40.30.120">
    <property type="match status" value="1"/>
</dbReference>
<evidence type="ECO:0000256" key="4">
    <source>
        <dbReference type="ARBA" id="ARBA00022827"/>
    </source>
</evidence>
<dbReference type="Pfam" id="PF21274">
    <property type="entry name" value="Rng_hyd_C"/>
    <property type="match status" value="1"/>
</dbReference>
<evidence type="ECO:0000256" key="2">
    <source>
        <dbReference type="ARBA" id="ARBA00007801"/>
    </source>
</evidence>
<protein>
    <submittedName>
        <fullName evidence="6">2-polyprenyl-6-methoxyphenol hydroxylase-like FAD-dependent oxidoreductase</fullName>
    </submittedName>
</protein>
<evidence type="ECO:0000313" key="7">
    <source>
        <dbReference type="Proteomes" id="UP000579153"/>
    </source>
</evidence>
<comment type="cofactor">
    <cofactor evidence="1">
        <name>FAD</name>
        <dbReference type="ChEBI" id="CHEBI:57692"/>
    </cofactor>
</comment>
<dbReference type="AlphaFoldDB" id="A0A7W9GDS2"/>
<dbReference type="PANTHER" id="PTHR43004:SF19">
    <property type="entry name" value="BINDING MONOOXYGENASE, PUTATIVE (JCVI)-RELATED"/>
    <property type="match status" value="1"/>
</dbReference>
<dbReference type="NCBIfam" id="NF004832">
    <property type="entry name" value="PRK06184.1"/>
    <property type="match status" value="1"/>
</dbReference>
<evidence type="ECO:0000259" key="5">
    <source>
        <dbReference type="Pfam" id="PF01494"/>
    </source>
</evidence>
<comment type="caution">
    <text evidence="6">The sequence shown here is derived from an EMBL/GenBank/DDBJ whole genome shotgun (WGS) entry which is preliminary data.</text>
</comment>
<organism evidence="6 7">
    <name type="scientific">Nonomuraea jabiensis</name>
    <dbReference type="NCBI Taxonomy" id="882448"/>
    <lineage>
        <taxon>Bacteria</taxon>
        <taxon>Bacillati</taxon>
        <taxon>Actinomycetota</taxon>
        <taxon>Actinomycetes</taxon>
        <taxon>Streptosporangiales</taxon>
        <taxon>Streptosporangiaceae</taxon>
        <taxon>Nonomuraea</taxon>
    </lineage>
</organism>
<comment type="similarity">
    <text evidence="2">Belongs to the PheA/TfdB FAD monooxygenase family.</text>
</comment>
<proteinExistence type="inferred from homology"/>
<evidence type="ECO:0000256" key="1">
    <source>
        <dbReference type="ARBA" id="ARBA00001974"/>
    </source>
</evidence>
<dbReference type="InterPro" id="IPR036188">
    <property type="entry name" value="FAD/NAD-bd_sf"/>
</dbReference>
<reference evidence="6 7" key="1">
    <citation type="submission" date="2020-08" db="EMBL/GenBank/DDBJ databases">
        <title>Sequencing the genomes of 1000 actinobacteria strains.</title>
        <authorList>
            <person name="Klenk H.-P."/>
        </authorList>
    </citation>
    <scope>NUCLEOTIDE SEQUENCE [LARGE SCALE GENOMIC DNA]</scope>
    <source>
        <strain evidence="6 7">DSM 45507</strain>
    </source>
</reference>
<keyword evidence="4" id="KW-0274">FAD</keyword>
<dbReference type="GO" id="GO:0071949">
    <property type="term" value="F:FAD binding"/>
    <property type="evidence" value="ECO:0007669"/>
    <property type="project" value="InterPro"/>
</dbReference>
<dbReference type="EMBL" id="JACHMB010000001">
    <property type="protein sequence ID" value="MBB5781935.1"/>
    <property type="molecule type" value="Genomic_DNA"/>
</dbReference>
<dbReference type="SUPFAM" id="SSF51905">
    <property type="entry name" value="FAD/NAD(P)-binding domain"/>
    <property type="match status" value="1"/>
</dbReference>
<dbReference type="PANTHER" id="PTHR43004">
    <property type="entry name" value="TRK SYSTEM POTASSIUM UPTAKE PROTEIN"/>
    <property type="match status" value="1"/>
</dbReference>
<dbReference type="Gene3D" id="3.50.50.60">
    <property type="entry name" value="FAD/NAD(P)-binding domain"/>
    <property type="match status" value="1"/>
</dbReference>
<evidence type="ECO:0000313" key="6">
    <source>
        <dbReference type="EMBL" id="MBB5781935.1"/>
    </source>
</evidence>
<feature type="domain" description="FAD-binding" evidence="5">
    <location>
        <begin position="4"/>
        <end position="340"/>
    </location>
</feature>
<dbReference type="RefSeq" id="WP_185075143.1">
    <property type="nucleotide sequence ID" value="NZ_JACHMB010000001.1"/>
</dbReference>
<dbReference type="GO" id="GO:0016709">
    <property type="term" value="F:oxidoreductase activity, acting on paired donors, with incorporation or reduction of molecular oxygen, NAD(P)H as one donor, and incorporation of one atom of oxygen"/>
    <property type="evidence" value="ECO:0007669"/>
    <property type="project" value="UniProtKB-ARBA"/>
</dbReference>
<keyword evidence="3" id="KW-0285">Flavoprotein</keyword>